<dbReference type="GO" id="GO:0016020">
    <property type="term" value="C:membrane"/>
    <property type="evidence" value="ECO:0007669"/>
    <property type="project" value="GOC"/>
</dbReference>
<gene>
    <name evidence="8" type="primary">dapH_2</name>
    <name evidence="8" type="ORF">PS691_03474</name>
</gene>
<evidence type="ECO:0000256" key="1">
    <source>
        <dbReference type="ARBA" id="ARBA00007274"/>
    </source>
</evidence>
<evidence type="ECO:0000256" key="7">
    <source>
        <dbReference type="ARBA" id="ARBA00023315"/>
    </source>
</evidence>
<dbReference type="AlphaFoldDB" id="A0A5E7D4G4"/>
<dbReference type="Proteomes" id="UP000337909">
    <property type="component" value="Unassembled WGS sequence"/>
</dbReference>
<organism evidence="8 9">
    <name type="scientific">Pseudomonas fluorescens</name>
    <dbReference type="NCBI Taxonomy" id="294"/>
    <lineage>
        <taxon>Bacteria</taxon>
        <taxon>Pseudomonadati</taxon>
        <taxon>Pseudomonadota</taxon>
        <taxon>Gammaproteobacteria</taxon>
        <taxon>Pseudomonadales</taxon>
        <taxon>Pseudomonadaceae</taxon>
        <taxon>Pseudomonas</taxon>
    </lineage>
</organism>
<dbReference type="InterPro" id="IPR050179">
    <property type="entry name" value="Trans_hexapeptide_repeat"/>
</dbReference>
<keyword evidence="3" id="KW-0441">Lipid A biosynthesis</keyword>
<name>A0A5E7D4G4_PSEFL</name>
<evidence type="ECO:0000256" key="4">
    <source>
        <dbReference type="ARBA" id="ARBA00022679"/>
    </source>
</evidence>
<evidence type="ECO:0000256" key="2">
    <source>
        <dbReference type="ARBA" id="ARBA00022516"/>
    </source>
</evidence>
<dbReference type="OrthoDB" id="9815592at2"/>
<dbReference type="InterPro" id="IPR011004">
    <property type="entry name" value="Trimer_LpxA-like_sf"/>
</dbReference>
<protein>
    <submittedName>
        <fullName evidence="8">2,3,4,5-tetrahydropyridine-2,6-dicarboxylate N-acetyltransferase</fullName>
        <ecNumber evidence="8">2.3.1.89</ecNumber>
    </submittedName>
</protein>
<proteinExistence type="inferred from homology"/>
<dbReference type="PANTHER" id="PTHR43300">
    <property type="entry name" value="ACETYLTRANSFERASE"/>
    <property type="match status" value="1"/>
</dbReference>
<dbReference type="GO" id="GO:0047200">
    <property type="term" value="F:tetrahydrodipicolinate N-acetyltransferase activity"/>
    <property type="evidence" value="ECO:0007669"/>
    <property type="project" value="UniProtKB-EC"/>
</dbReference>
<dbReference type="CDD" id="cd03349">
    <property type="entry name" value="LbH_XAT"/>
    <property type="match status" value="1"/>
</dbReference>
<keyword evidence="7 8" id="KW-0012">Acyltransferase</keyword>
<dbReference type="Pfam" id="PF00132">
    <property type="entry name" value="Hexapep"/>
    <property type="match status" value="1"/>
</dbReference>
<dbReference type="PANTHER" id="PTHR43300:SF11">
    <property type="entry name" value="ACETYLTRANSFERASE RV3034C-RELATED"/>
    <property type="match status" value="1"/>
</dbReference>
<evidence type="ECO:0000313" key="9">
    <source>
        <dbReference type="Proteomes" id="UP000337909"/>
    </source>
</evidence>
<keyword evidence="2" id="KW-0444">Lipid biosynthesis</keyword>
<dbReference type="InterPro" id="IPR001451">
    <property type="entry name" value="Hexapep"/>
</dbReference>
<sequence>MRVAYGVLKDRLKAASVHFTNKGSSRFSDSDVLTYVEGCSIEPHCGFLGGNNLFEMGSFSYSWSKLHGNARVGRYCSIAAGLKLLGGRHPMEWVSTSSFTYDGKFPLFKELNDAEGGLFKPAKRPVFESRIVIGHDVWIGGNVTLKPGITIGTGSVIAASSLVVKDVPPYSVVGGNPAKIIKRRFDDKTVNRLLSSEWWNYKFTDFSGIDVQSPLGFCDELEKRIGSGEVVRYAPEKLVLSSVAGSTR</sequence>
<dbReference type="InterPro" id="IPR018357">
    <property type="entry name" value="Hexapep_transf_CS"/>
</dbReference>
<evidence type="ECO:0000256" key="3">
    <source>
        <dbReference type="ARBA" id="ARBA00022556"/>
    </source>
</evidence>
<accession>A0A5E7D4G4</accession>
<dbReference type="Gene3D" id="2.160.10.10">
    <property type="entry name" value="Hexapeptide repeat proteins"/>
    <property type="match status" value="1"/>
</dbReference>
<dbReference type="SUPFAM" id="SSF51161">
    <property type="entry name" value="Trimeric LpxA-like enzymes"/>
    <property type="match status" value="1"/>
</dbReference>
<dbReference type="PROSITE" id="PS00101">
    <property type="entry name" value="HEXAPEP_TRANSFERASES"/>
    <property type="match status" value="1"/>
</dbReference>
<dbReference type="EC" id="2.3.1.89" evidence="8"/>
<comment type="similarity">
    <text evidence="1">Belongs to the transferase hexapeptide repeat family.</text>
</comment>
<evidence type="ECO:0000256" key="6">
    <source>
        <dbReference type="ARBA" id="ARBA00023098"/>
    </source>
</evidence>
<dbReference type="GO" id="GO:0009245">
    <property type="term" value="P:lipid A biosynthetic process"/>
    <property type="evidence" value="ECO:0007669"/>
    <property type="project" value="UniProtKB-KW"/>
</dbReference>
<keyword evidence="5" id="KW-0677">Repeat</keyword>
<keyword evidence="6" id="KW-0443">Lipid metabolism</keyword>
<dbReference type="RefSeq" id="WP_150643380.1">
    <property type="nucleotide sequence ID" value="NZ_CABVHQ010000034.1"/>
</dbReference>
<keyword evidence="4 8" id="KW-0808">Transferase</keyword>
<reference evidence="8 9" key="1">
    <citation type="submission" date="2019-09" db="EMBL/GenBank/DDBJ databases">
        <authorList>
            <person name="Chandra G."/>
            <person name="Truman W A."/>
        </authorList>
    </citation>
    <scope>NUCLEOTIDE SEQUENCE [LARGE SCALE GENOMIC DNA]</scope>
    <source>
        <strain evidence="8">PS691</strain>
    </source>
</reference>
<evidence type="ECO:0000256" key="5">
    <source>
        <dbReference type="ARBA" id="ARBA00022737"/>
    </source>
</evidence>
<dbReference type="EMBL" id="CABVHQ010000034">
    <property type="protein sequence ID" value="VVO11906.1"/>
    <property type="molecule type" value="Genomic_DNA"/>
</dbReference>
<evidence type="ECO:0000313" key="8">
    <source>
        <dbReference type="EMBL" id="VVO11906.1"/>
    </source>
</evidence>